<dbReference type="SUPFAM" id="SSF57903">
    <property type="entry name" value="FYVE/PHD zinc finger"/>
    <property type="match status" value="1"/>
</dbReference>
<dbReference type="SMART" id="SM00064">
    <property type="entry name" value="FYVE"/>
    <property type="match status" value="1"/>
</dbReference>
<evidence type="ECO:0000256" key="2">
    <source>
        <dbReference type="ARBA" id="ARBA00022737"/>
    </source>
</evidence>
<dbReference type="PROSITE" id="PS50297">
    <property type="entry name" value="ANK_REP_REGION"/>
    <property type="match status" value="6"/>
</dbReference>
<organism evidence="9 10">
    <name type="scientific">Daphnia sinensis</name>
    <dbReference type="NCBI Taxonomy" id="1820382"/>
    <lineage>
        <taxon>Eukaryota</taxon>
        <taxon>Metazoa</taxon>
        <taxon>Ecdysozoa</taxon>
        <taxon>Arthropoda</taxon>
        <taxon>Crustacea</taxon>
        <taxon>Branchiopoda</taxon>
        <taxon>Diplostraca</taxon>
        <taxon>Cladocera</taxon>
        <taxon>Anomopoda</taxon>
        <taxon>Daphniidae</taxon>
        <taxon>Daphnia</taxon>
        <taxon>Daphnia similis group</taxon>
    </lineage>
</organism>
<evidence type="ECO:0000256" key="7">
    <source>
        <dbReference type="PROSITE-ProRule" id="PRU00091"/>
    </source>
</evidence>
<feature type="repeat" description="ANK" evidence="6">
    <location>
        <begin position="604"/>
        <end position="636"/>
    </location>
</feature>
<dbReference type="InterPro" id="IPR011011">
    <property type="entry name" value="Znf_FYVE_PHD"/>
</dbReference>
<feature type="repeat" description="ANK" evidence="6">
    <location>
        <begin position="881"/>
        <end position="914"/>
    </location>
</feature>
<name>A0AAD5PPQ9_9CRUS</name>
<dbReference type="InterPro" id="IPR017455">
    <property type="entry name" value="Znf_FYVE-rel"/>
</dbReference>
<dbReference type="EMBL" id="WJBH02000010">
    <property type="protein sequence ID" value="KAI9552329.1"/>
    <property type="molecule type" value="Genomic_DNA"/>
</dbReference>
<keyword evidence="10" id="KW-1185">Reference proteome</keyword>
<dbReference type="Gene3D" id="3.30.710.10">
    <property type="entry name" value="Potassium Channel Kv1.1, Chain A"/>
    <property type="match status" value="1"/>
</dbReference>
<accession>A0AAD5PPQ9</accession>
<evidence type="ECO:0000259" key="8">
    <source>
        <dbReference type="PROSITE" id="PS50178"/>
    </source>
</evidence>
<dbReference type="InterPro" id="IPR000306">
    <property type="entry name" value="Znf_FYVE"/>
</dbReference>
<dbReference type="PROSITE" id="PS50088">
    <property type="entry name" value="ANK_REPEAT"/>
    <property type="match status" value="9"/>
</dbReference>
<dbReference type="PANTHER" id="PTHR24198">
    <property type="entry name" value="ANKYRIN REPEAT AND PROTEIN KINASE DOMAIN-CONTAINING PROTEIN"/>
    <property type="match status" value="1"/>
</dbReference>
<evidence type="ECO:0000256" key="1">
    <source>
        <dbReference type="ARBA" id="ARBA00022723"/>
    </source>
</evidence>
<dbReference type="AlphaFoldDB" id="A0AAD5PPQ9"/>
<dbReference type="InterPro" id="IPR049763">
    <property type="entry name" value="ANKFY1_BACK"/>
</dbReference>
<evidence type="ECO:0000256" key="4">
    <source>
        <dbReference type="ARBA" id="ARBA00022833"/>
    </source>
</evidence>
<keyword evidence="2" id="KW-0677">Repeat</keyword>
<dbReference type="Gene3D" id="1.25.40.20">
    <property type="entry name" value="Ankyrin repeat-containing domain"/>
    <property type="match status" value="6"/>
</dbReference>
<evidence type="ECO:0000313" key="10">
    <source>
        <dbReference type="Proteomes" id="UP000820818"/>
    </source>
</evidence>
<dbReference type="InterPro" id="IPR000210">
    <property type="entry name" value="BTB/POZ_dom"/>
</dbReference>
<feature type="repeat" description="ANK" evidence="6">
    <location>
        <begin position="323"/>
        <end position="358"/>
    </location>
</feature>
<dbReference type="InterPro" id="IPR036770">
    <property type="entry name" value="Ankyrin_rpt-contain_sf"/>
</dbReference>
<feature type="repeat" description="ANK" evidence="6">
    <location>
        <begin position="778"/>
        <end position="803"/>
    </location>
</feature>
<dbReference type="SMART" id="SM00225">
    <property type="entry name" value="BTB"/>
    <property type="match status" value="1"/>
</dbReference>
<evidence type="ECO:0000313" key="9">
    <source>
        <dbReference type="EMBL" id="KAI9552329.1"/>
    </source>
</evidence>
<feature type="repeat" description="ANK" evidence="6">
    <location>
        <begin position="915"/>
        <end position="948"/>
    </location>
</feature>
<keyword evidence="5 6" id="KW-0040">ANK repeat</keyword>
<dbReference type="Pfam" id="PF00651">
    <property type="entry name" value="BTB"/>
    <property type="match status" value="1"/>
</dbReference>
<feature type="domain" description="FYVE-type" evidence="8">
    <location>
        <begin position="1082"/>
        <end position="1142"/>
    </location>
</feature>
<dbReference type="Proteomes" id="UP000820818">
    <property type="component" value="Linkage Group LG10"/>
</dbReference>
<dbReference type="Pfam" id="PF12796">
    <property type="entry name" value="Ank_2"/>
    <property type="match status" value="3"/>
</dbReference>
<keyword evidence="3 7" id="KW-0863">Zinc-finger</keyword>
<dbReference type="InterPro" id="IPR013083">
    <property type="entry name" value="Znf_RING/FYVE/PHD"/>
</dbReference>
<dbReference type="InterPro" id="IPR002110">
    <property type="entry name" value="Ankyrin_rpt"/>
</dbReference>
<feature type="repeat" description="ANK" evidence="6">
    <location>
        <begin position="745"/>
        <end position="777"/>
    </location>
</feature>
<evidence type="ECO:0000256" key="5">
    <source>
        <dbReference type="ARBA" id="ARBA00023043"/>
    </source>
</evidence>
<dbReference type="CDD" id="cd15728">
    <property type="entry name" value="FYVE_ANFY1"/>
    <property type="match status" value="1"/>
</dbReference>
<feature type="repeat" description="ANK" evidence="6">
    <location>
        <begin position="1021"/>
        <end position="1053"/>
    </location>
</feature>
<dbReference type="PROSITE" id="PS50178">
    <property type="entry name" value="ZF_FYVE"/>
    <property type="match status" value="1"/>
</dbReference>
<evidence type="ECO:0000256" key="6">
    <source>
        <dbReference type="PROSITE-ProRule" id="PRU00023"/>
    </source>
</evidence>
<dbReference type="CDD" id="cd18501">
    <property type="entry name" value="BACK_ANKFY1_Rank5"/>
    <property type="match status" value="1"/>
</dbReference>
<dbReference type="Pfam" id="PF00023">
    <property type="entry name" value="Ank"/>
    <property type="match status" value="2"/>
</dbReference>
<protein>
    <submittedName>
        <fullName evidence="9">Ankyrin repeat and FYVE domain-containing protein 1</fullName>
    </submittedName>
</protein>
<dbReference type="InterPro" id="IPR011333">
    <property type="entry name" value="SKP1/BTB/POZ_sf"/>
</dbReference>
<dbReference type="GO" id="GO:0008270">
    <property type="term" value="F:zinc ion binding"/>
    <property type="evidence" value="ECO:0007669"/>
    <property type="project" value="UniProtKB-KW"/>
</dbReference>
<proteinExistence type="predicted"/>
<comment type="caution">
    <text evidence="9">The sequence shown here is derived from an EMBL/GenBank/DDBJ whole genome shotgun (WGS) entry which is preliminary data.</text>
</comment>
<keyword evidence="4" id="KW-0862">Zinc</keyword>
<dbReference type="Gene3D" id="3.30.40.10">
    <property type="entry name" value="Zinc/RING finger domain, C3HC4 (zinc finger)"/>
    <property type="match status" value="1"/>
</dbReference>
<feature type="repeat" description="ANK" evidence="6">
    <location>
        <begin position="359"/>
        <end position="380"/>
    </location>
</feature>
<dbReference type="PANTHER" id="PTHR24198:SF165">
    <property type="entry name" value="ANKYRIN REPEAT-CONTAINING PROTEIN-RELATED"/>
    <property type="match status" value="1"/>
</dbReference>
<dbReference type="SUPFAM" id="SSF48403">
    <property type="entry name" value="Ankyrin repeat"/>
    <property type="match status" value="3"/>
</dbReference>
<dbReference type="SUPFAM" id="SSF54695">
    <property type="entry name" value="POZ domain"/>
    <property type="match status" value="1"/>
</dbReference>
<sequence>MVSEGKDEAAKVSHHLSLLREEYNKLQARHVELLKQLSASPGEHSNTFISRILKFIANLHLSQNLSDVKVKLATGSVPSHRFVLTARADTWLESNQNWETVTELDWSHLDQDIGEALLCWVYKDELKVPNNRFDFLISLLKAAGQYKLNDLINSCEQQLIPMVKVSNCVELFVRSEETGAETLRKFCASLMSNHWEDLNRENLAPLSAQSLYRLLEEHSSHPLQAAVRLGREDVVFLDLIKYTQQLPVRLNTVDSKGDIALDIALHLRYESLALCLVQHGANVDCVDPTGQRLLHKAILRKDDFACNFLLKHGALPTAVLSDSGYSPLHLLADWKSDTVAEVSRLLLKQGSGPNAVAEDGSTPLHLAVRSNNTVLIEILLGDSRTDCERQDKEGFVPLWYALQNPTDLSIADQLVAKCPSCVNAVSSVTGDPLLHMAAFAKLEQATFFLVNRKANVNALNRQGESPLHIASRSGMSNLVKKLLESGSDPNIQTPPPSLSSPVQAKVVDESYNPFEDDDVDQPQEEQSENIGLHSSIHLAVHGGFEDVITAFVEHTEKNKSTIDFDVRDSSGESTLCAALRLGRYSIAQLLLRGRASVNAMSPNDGYRLLHYFLLRGDEKAALFLLDNGADVHALAPTGESSLVLCIRKNLPSVLEALCRRGANMEEAPGDACPLWLALTCGNEDLASILVRYGVDTDHWEEGPDGTSQTLLHRALDASDETSACFLIRSGCDVNSPRRGGGSDNDSSTPLHLCAQWGLEQVAATLLEHGAEISPRDVEGKTPLHVAIEQHQAGLVQLLLRQPAIDLYAVDRTQKTPFATALLVKNNKAAAAVLEKDPSVAEQYDNKGRTLLHDIVLRGDLEGLLFLLSVRVNINSRTSDTAKLTPLHLAVQTGKDEMILRNLIVAGAGLNERGPRQQSALHMAAEREDGATLTSILLDAGADWSALDDCGNSALHTAARLCHVAVAQVLLTQSQIDAESRTMRGQNPLHLAAGSGRDASASLLSLFLQCMPQYPINAPDIDGNSPLLLAYMKGNVSLCKALVRAGACLAATNKSGVSIFNYQLATKQLLVRLLEQLNEEPPWAEHDYCMECGNKFGITTRKHHCRHCGRILCSKCSDQVVPILKFNLSKPVRVCLLCSQVLSSGVPSP</sequence>
<gene>
    <name evidence="9" type="ORF">GHT06_022694</name>
</gene>
<reference evidence="9 10" key="1">
    <citation type="submission" date="2022-05" db="EMBL/GenBank/DDBJ databases">
        <title>A multi-omics perspective on studying reproductive biology in Daphnia sinensis.</title>
        <authorList>
            <person name="Jia J."/>
        </authorList>
    </citation>
    <scope>NUCLEOTIDE SEQUENCE [LARGE SCALE GENOMIC DNA]</scope>
    <source>
        <strain evidence="9 10">WSL</strain>
    </source>
</reference>
<dbReference type="Pfam" id="PF01363">
    <property type="entry name" value="FYVE"/>
    <property type="match status" value="1"/>
</dbReference>
<dbReference type="InterPro" id="IPR049764">
    <property type="entry name" value="ANFY1_FYVE"/>
</dbReference>
<dbReference type="SMART" id="SM00248">
    <property type="entry name" value="ANK"/>
    <property type="match status" value="22"/>
</dbReference>
<evidence type="ECO:0000256" key="3">
    <source>
        <dbReference type="ARBA" id="ARBA00022771"/>
    </source>
</evidence>
<keyword evidence="1" id="KW-0479">Metal-binding</keyword>
<feature type="repeat" description="ANK" evidence="6">
    <location>
        <begin position="462"/>
        <end position="494"/>
    </location>
</feature>